<reference evidence="2 3" key="1">
    <citation type="submission" date="2019-05" db="EMBL/GenBank/DDBJ databases">
        <authorList>
            <person name="Lee S.D."/>
        </authorList>
    </citation>
    <scope>NUCLEOTIDE SEQUENCE [LARGE SCALE GENOMIC DNA]</scope>
    <source>
        <strain evidence="2 3">YC2-7</strain>
    </source>
</reference>
<evidence type="ECO:0000313" key="3">
    <source>
        <dbReference type="Proteomes" id="UP000535543"/>
    </source>
</evidence>
<protein>
    <submittedName>
        <fullName evidence="2">Uncharacterized protein</fullName>
    </submittedName>
</protein>
<accession>A0A848KGS9</accession>
<name>A0A848KGS9_9NOCA</name>
<dbReference type="AlphaFoldDB" id="A0A848KGS9"/>
<organism evidence="2 3">
    <name type="scientific">Antrihabitans stalactiti</name>
    <dbReference type="NCBI Taxonomy" id="2584121"/>
    <lineage>
        <taxon>Bacteria</taxon>
        <taxon>Bacillati</taxon>
        <taxon>Actinomycetota</taxon>
        <taxon>Actinomycetes</taxon>
        <taxon>Mycobacteriales</taxon>
        <taxon>Nocardiaceae</taxon>
        <taxon>Antrihabitans</taxon>
    </lineage>
</organism>
<sequence>MIVGLVGRRWSASIGYRPTVCAARQLAHTDRICAQRDALHRQLPVEQHLEVGAQSDQLGAQSSQFLGIGAHLATNLRLDAHLVFASRGDFALELQLVDGLQISGLGLVHCGFTSILRHRECAGNRGPGSSHHADPKQWDALGED</sequence>
<feature type="region of interest" description="Disordered" evidence="1">
    <location>
        <begin position="123"/>
        <end position="144"/>
    </location>
</feature>
<proteinExistence type="predicted"/>
<dbReference type="EMBL" id="VCQU01000006">
    <property type="protein sequence ID" value="NMN96918.1"/>
    <property type="molecule type" value="Genomic_DNA"/>
</dbReference>
<comment type="caution">
    <text evidence="2">The sequence shown here is derived from an EMBL/GenBank/DDBJ whole genome shotgun (WGS) entry which is preliminary data.</text>
</comment>
<keyword evidence="3" id="KW-1185">Reference proteome</keyword>
<evidence type="ECO:0000313" key="2">
    <source>
        <dbReference type="EMBL" id="NMN96918.1"/>
    </source>
</evidence>
<dbReference type="Proteomes" id="UP000535543">
    <property type="component" value="Unassembled WGS sequence"/>
</dbReference>
<evidence type="ECO:0000256" key="1">
    <source>
        <dbReference type="SAM" id="MobiDB-lite"/>
    </source>
</evidence>
<gene>
    <name evidence="2" type="ORF">FGL95_17920</name>
</gene>
<reference evidence="2 3" key="2">
    <citation type="submission" date="2020-06" db="EMBL/GenBank/DDBJ databases">
        <title>Antribacter stalactiti gen. nov., sp. nov., a new member of the family Nacardiaceae isolated from a cave.</title>
        <authorList>
            <person name="Kim I.S."/>
        </authorList>
    </citation>
    <scope>NUCLEOTIDE SEQUENCE [LARGE SCALE GENOMIC DNA]</scope>
    <source>
        <strain evidence="2 3">YC2-7</strain>
    </source>
</reference>